<name>A0A9W9DSE0_9AGAR</name>
<dbReference type="OrthoDB" id="3215534at2759"/>
<feature type="region of interest" description="Disordered" evidence="1">
    <location>
        <begin position="256"/>
        <end position="353"/>
    </location>
</feature>
<feature type="region of interest" description="Disordered" evidence="1">
    <location>
        <begin position="121"/>
        <end position="176"/>
    </location>
</feature>
<sequence length="477" mass="52029">MPNYSDSESEIIDRIARNPHPQRLPKTDDSLSSRESSPDSLRKQKRSFTPTSDDGDLQIPPVPDDDTPPPPAKPVIRQAVGFASAFGSVGTSTTLTTYEAKPANSGNAKFLPGQTVFPATTAKKTKTSGTKSKKAKKKDYATQTGRFRLTDWTSSSSNASASQPPHSPNPSSAERSPAISSVYSLMNNNFSGTGYASLQPKNPQLNTMYSVPPPPILNNTTPPYFSNTQYMHTTLTPTSPPPAPVTGRFSAAKFSTTDMQAGPPKGKASTSKNISKVKQRDKPAANASKRNTVDSAQNASRSTTYYRRDYESQVDIDFDATSTPGAGPSSSDVLSHLVPKGKPDHLTIKQSKSSRPASRMVTILITDIRSGMEDHQLTEVIVPLKDTDPQHPEYGFWANAQEVVERLQHSPSRVEGPARAYTMRGKYRQIFMRLQEDGTIEAKPMNICVSSERILEMVVEKLPAQVIFKLSLTRIPG</sequence>
<feature type="compositionally biased region" description="Low complexity" evidence="1">
    <location>
        <begin position="154"/>
        <end position="173"/>
    </location>
</feature>
<dbReference type="Proteomes" id="UP001150266">
    <property type="component" value="Unassembled WGS sequence"/>
</dbReference>
<feature type="compositionally biased region" description="Polar residues" evidence="1">
    <location>
        <begin position="288"/>
        <end position="305"/>
    </location>
</feature>
<feature type="compositionally biased region" description="Polar residues" evidence="1">
    <location>
        <begin position="320"/>
        <end position="333"/>
    </location>
</feature>
<gene>
    <name evidence="2" type="ORF">J3R30DRAFT_1760888</name>
</gene>
<feature type="region of interest" description="Disordered" evidence="1">
    <location>
        <begin position="1"/>
        <end position="77"/>
    </location>
</feature>
<dbReference type="AlphaFoldDB" id="A0A9W9DSE0"/>
<dbReference type="EMBL" id="JAOTPV010000004">
    <property type="protein sequence ID" value="KAJ4483304.1"/>
    <property type="molecule type" value="Genomic_DNA"/>
</dbReference>
<accession>A0A9W9DSE0</accession>
<protein>
    <submittedName>
        <fullName evidence="2">Uncharacterized protein</fullName>
    </submittedName>
</protein>
<evidence type="ECO:0000313" key="3">
    <source>
        <dbReference type="Proteomes" id="UP001150266"/>
    </source>
</evidence>
<evidence type="ECO:0000313" key="2">
    <source>
        <dbReference type="EMBL" id="KAJ4483304.1"/>
    </source>
</evidence>
<feature type="compositionally biased region" description="Basic and acidic residues" evidence="1">
    <location>
        <begin position="25"/>
        <end position="42"/>
    </location>
</feature>
<evidence type="ECO:0000256" key="1">
    <source>
        <dbReference type="SAM" id="MobiDB-lite"/>
    </source>
</evidence>
<proteinExistence type="predicted"/>
<feature type="compositionally biased region" description="Basic residues" evidence="1">
    <location>
        <begin position="123"/>
        <end position="137"/>
    </location>
</feature>
<organism evidence="2 3">
    <name type="scientific">Lentinula aciculospora</name>
    <dbReference type="NCBI Taxonomy" id="153920"/>
    <lineage>
        <taxon>Eukaryota</taxon>
        <taxon>Fungi</taxon>
        <taxon>Dikarya</taxon>
        <taxon>Basidiomycota</taxon>
        <taxon>Agaricomycotina</taxon>
        <taxon>Agaricomycetes</taxon>
        <taxon>Agaricomycetidae</taxon>
        <taxon>Agaricales</taxon>
        <taxon>Marasmiineae</taxon>
        <taxon>Omphalotaceae</taxon>
        <taxon>Lentinula</taxon>
    </lineage>
</organism>
<comment type="caution">
    <text evidence="2">The sequence shown here is derived from an EMBL/GenBank/DDBJ whole genome shotgun (WGS) entry which is preliminary data.</text>
</comment>
<keyword evidence="3" id="KW-1185">Reference proteome</keyword>
<reference evidence="2" key="1">
    <citation type="submission" date="2022-08" db="EMBL/GenBank/DDBJ databases">
        <title>A Global Phylogenomic Analysis of the Shiitake Genus Lentinula.</title>
        <authorList>
            <consortium name="DOE Joint Genome Institute"/>
            <person name="Sierra-Patev S."/>
            <person name="Min B."/>
            <person name="Naranjo-Ortiz M."/>
            <person name="Looney B."/>
            <person name="Konkel Z."/>
            <person name="Slot J.C."/>
            <person name="Sakamoto Y."/>
            <person name="Steenwyk J.L."/>
            <person name="Rokas A."/>
            <person name="Carro J."/>
            <person name="Camarero S."/>
            <person name="Ferreira P."/>
            <person name="Molpeceres G."/>
            <person name="Ruiz-Duenas F.J."/>
            <person name="Serrano A."/>
            <person name="Henrissat B."/>
            <person name="Drula E."/>
            <person name="Hughes K.W."/>
            <person name="Mata J.L."/>
            <person name="Ishikawa N.K."/>
            <person name="Vargas-Isla R."/>
            <person name="Ushijima S."/>
            <person name="Smith C.A."/>
            <person name="Ahrendt S."/>
            <person name="Andreopoulos W."/>
            <person name="He G."/>
            <person name="Labutti K."/>
            <person name="Lipzen A."/>
            <person name="Ng V."/>
            <person name="Riley R."/>
            <person name="Sandor L."/>
            <person name="Barry K."/>
            <person name="Martinez A.T."/>
            <person name="Xiao Y."/>
            <person name="Gibbons J.G."/>
            <person name="Terashima K."/>
            <person name="Grigoriev I.V."/>
            <person name="Hibbett D.S."/>
        </authorList>
    </citation>
    <scope>NUCLEOTIDE SEQUENCE</scope>
    <source>
        <strain evidence="2">JLM2183</strain>
    </source>
</reference>